<name>A0A1U7IZC5_9CYAN</name>
<evidence type="ECO:0000313" key="2">
    <source>
        <dbReference type="EMBL" id="OKH44426.1"/>
    </source>
</evidence>
<keyword evidence="1" id="KW-0472">Membrane</keyword>
<sequence length="180" mass="19087">MNPLSLLQSDTKLNADTELDTATAAADSASISIADAPQAAAPWLRRLGGGSLVVVGYLLSPLCWWNDLVINLPLALGFGYLVSRPFPDALVPMTGLGYWLTNVVGFVLMQQGAVTALQKGGQGSSGHSLRNGLITSTVYTLAIVVLLQLHILEVPDFLTGDLLTNLNAVLPSWLMTWISA</sequence>
<keyword evidence="3" id="KW-1185">Reference proteome</keyword>
<organism evidence="2 3">
    <name type="scientific">Phormidium tenue NIES-30</name>
    <dbReference type="NCBI Taxonomy" id="549789"/>
    <lineage>
        <taxon>Bacteria</taxon>
        <taxon>Bacillati</taxon>
        <taxon>Cyanobacteriota</taxon>
        <taxon>Cyanophyceae</taxon>
        <taxon>Oscillatoriophycideae</taxon>
        <taxon>Oscillatoriales</taxon>
        <taxon>Oscillatoriaceae</taxon>
        <taxon>Phormidium</taxon>
    </lineage>
</organism>
<dbReference type="EMBL" id="MRCG01000023">
    <property type="protein sequence ID" value="OKH44426.1"/>
    <property type="molecule type" value="Genomic_DNA"/>
</dbReference>
<reference evidence="2 3" key="1">
    <citation type="submission" date="2016-11" db="EMBL/GenBank/DDBJ databases">
        <title>Draft Genome Sequences of Nine Cyanobacterial Strains from Diverse Habitats.</title>
        <authorList>
            <person name="Zhu T."/>
            <person name="Hou S."/>
            <person name="Lu X."/>
            <person name="Hess W.R."/>
        </authorList>
    </citation>
    <scope>NUCLEOTIDE SEQUENCE [LARGE SCALE GENOMIC DNA]</scope>
    <source>
        <strain evidence="2 3">NIES-30</strain>
    </source>
</reference>
<feature type="transmembrane region" description="Helical" evidence="1">
    <location>
        <begin position="52"/>
        <end position="76"/>
    </location>
</feature>
<protein>
    <submittedName>
        <fullName evidence="2">Uncharacterized protein</fullName>
    </submittedName>
</protein>
<dbReference type="Pfam" id="PF25937">
    <property type="entry name" value="DUF7980"/>
    <property type="match status" value="1"/>
</dbReference>
<keyword evidence="1" id="KW-0812">Transmembrane</keyword>
<dbReference type="AlphaFoldDB" id="A0A1U7IZC5"/>
<proteinExistence type="predicted"/>
<dbReference type="STRING" id="549789.NIES30_22650"/>
<evidence type="ECO:0000256" key="1">
    <source>
        <dbReference type="SAM" id="Phobius"/>
    </source>
</evidence>
<keyword evidence="1" id="KW-1133">Transmembrane helix</keyword>
<comment type="caution">
    <text evidence="2">The sequence shown here is derived from an EMBL/GenBank/DDBJ whole genome shotgun (WGS) entry which is preliminary data.</text>
</comment>
<feature type="transmembrane region" description="Helical" evidence="1">
    <location>
        <begin position="129"/>
        <end position="151"/>
    </location>
</feature>
<dbReference type="InterPro" id="IPR058286">
    <property type="entry name" value="DUF7980"/>
</dbReference>
<gene>
    <name evidence="2" type="ORF">NIES30_22650</name>
</gene>
<dbReference type="Proteomes" id="UP000185557">
    <property type="component" value="Unassembled WGS sequence"/>
</dbReference>
<evidence type="ECO:0000313" key="3">
    <source>
        <dbReference type="Proteomes" id="UP000185557"/>
    </source>
</evidence>
<accession>A0A1U7IZC5</accession>
<feature type="transmembrane region" description="Helical" evidence="1">
    <location>
        <begin position="96"/>
        <end position="117"/>
    </location>
</feature>